<sequence length="229" mass="25730">MDSPQYQELGLVSQEQQPIDQTVRVTWKFLAGLSSNLTLVGFLVMPLAFEDVKDDSLGDKTGTAVAALALIGNAYLLSFILFCAQYRKRTYLIHSVFLPCLFSNLLGLLNVVLNILCRKLLPVGRLETVGMVLASIFAVVYALCALWAYGSDIADDIRVGEADRTTIPLTEEEMQRQQLLRLLQENQSKKKSNAKVTQKTFRVKVPEHINPGKGWDSFMPPPRENSYYR</sequence>
<accession>A0A5N6T8R7</accession>
<keyword evidence="3" id="KW-1185">Reference proteome</keyword>
<evidence type="ECO:0000313" key="2">
    <source>
        <dbReference type="EMBL" id="KAE8142670.1"/>
    </source>
</evidence>
<dbReference type="GeneID" id="43637553"/>
<protein>
    <submittedName>
        <fullName evidence="2">Uncharacterized protein</fullName>
    </submittedName>
</protein>
<feature type="transmembrane region" description="Helical" evidence="1">
    <location>
        <begin position="128"/>
        <end position="149"/>
    </location>
</feature>
<keyword evidence="1" id="KW-0472">Membrane</keyword>
<reference evidence="2 3" key="1">
    <citation type="submission" date="2019-04" db="EMBL/GenBank/DDBJ databases">
        <title>Friends and foes A comparative genomics study of 23 Aspergillus species from section Flavi.</title>
        <authorList>
            <consortium name="DOE Joint Genome Institute"/>
            <person name="Kjaerbolling I."/>
            <person name="Vesth T."/>
            <person name="Frisvad J.C."/>
            <person name="Nybo J.L."/>
            <person name="Theobald S."/>
            <person name="Kildgaard S."/>
            <person name="Isbrandt T."/>
            <person name="Kuo A."/>
            <person name="Sato A."/>
            <person name="Lyhne E.K."/>
            <person name="Kogle M.E."/>
            <person name="Wiebenga A."/>
            <person name="Kun R.S."/>
            <person name="Lubbers R.J."/>
            <person name="Makela M.R."/>
            <person name="Barry K."/>
            <person name="Chovatia M."/>
            <person name="Clum A."/>
            <person name="Daum C."/>
            <person name="Haridas S."/>
            <person name="He G."/>
            <person name="LaButti K."/>
            <person name="Lipzen A."/>
            <person name="Mondo S."/>
            <person name="Riley R."/>
            <person name="Salamov A."/>
            <person name="Simmons B.A."/>
            <person name="Magnuson J.K."/>
            <person name="Henrissat B."/>
            <person name="Mortensen U.H."/>
            <person name="Larsen T.O."/>
            <person name="Devries R.P."/>
            <person name="Grigoriev I.V."/>
            <person name="Machida M."/>
            <person name="Baker S.E."/>
            <person name="Andersen M.R."/>
        </authorList>
    </citation>
    <scope>NUCLEOTIDE SEQUENCE [LARGE SCALE GENOMIC DNA]</scope>
    <source>
        <strain evidence="2 3">CBS 117625</strain>
    </source>
</reference>
<dbReference type="AlphaFoldDB" id="A0A5N6T8R7"/>
<dbReference type="EMBL" id="ML743554">
    <property type="protein sequence ID" value="KAE8142670.1"/>
    <property type="molecule type" value="Genomic_DNA"/>
</dbReference>
<keyword evidence="1" id="KW-1133">Transmembrane helix</keyword>
<organism evidence="2 3">
    <name type="scientific">Aspergillus pseudotamarii</name>
    <dbReference type="NCBI Taxonomy" id="132259"/>
    <lineage>
        <taxon>Eukaryota</taxon>
        <taxon>Fungi</taxon>
        <taxon>Dikarya</taxon>
        <taxon>Ascomycota</taxon>
        <taxon>Pezizomycotina</taxon>
        <taxon>Eurotiomycetes</taxon>
        <taxon>Eurotiomycetidae</taxon>
        <taxon>Eurotiales</taxon>
        <taxon>Aspergillaceae</taxon>
        <taxon>Aspergillus</taxon>
        <taxon>Aspergillus subgen. Circumdati</taxon>
    </lineage>
</organism>
<feature type="transmembrane region" description="Helical" evidence="1">
    <location>
        <begin position="61"/>
        <end position="84"/>
    </location>
</feature>
<name>A0A5N6T8R7_ASPPS</name>
<dbReference type="Proteomes" id="UP000325672">
    <property type="component" value="Unassembled WGS sequence"/>
</dbReference>
<evidence type="ECO:0000256" key="1">
    <source>
        <dbReference type="SAM" id="Phobius"/>
    </source>
</evidence>
<dbReference type="OrthoDB" id="3254104at2759"/>
<keyword evidence="1" id="KW-0812">Transmembrane</keyword>
<feature type="transmembrane region" description="Helical" evidence="1">
    <location>
        <begin position="96"/>
        <end position="116"/>
    </location>
</feature>
<proteinExistence type="predicted"/>
<dbReference type="RefSeq" id="XP_031918733.1">
    <property type="nucleotide sequence ID" value="XM_032053343.1"/>
</dbReference>
<evidence type="ECO:0000313" key="3">
    <source>
        <dbReference type="Proteomes" id="UP000325672"/>
    </source>
</evidence>
<gene>
    <name evidence="2" type="ORF">BDV38DRAFT_235454</name>
</gene>
<feature type="transmembrane region" description="Helical" evidence="1">
    <location>
        <begin position="29"/>
        <end position="49"/>
    </location>
</feature>